<name>A0ACB9AK10_CICIN</name>
<proteinExistence type="predicted"/>
<accession>A0ACB9AK10</accession>
<evidence type="ECO:0000313" key="1">
    <source>
        <dbReference type="EMBL" id="KAI3708775.1"/>
    </source>
</evidence>
<protein>
    <submittedName>
        <fullName evidence="1">Uncharacterized protein</fullName>
    </submittedName>
</protein>
<gene>
    <name evidence="1" type="ORF">L2E82_38216</name>
</gene>
<organism evidence="1 2">
    <name type="scientific">Cichorium intybus</name>
    <name type="common">Chicory</name>
    <dbReference type="NCBI Taxonomy" id="13427"/>
    <lineage>
        <taxon>Eukaryota</taxon>
        <taxon>Viridiplantae</taxon>
        <taxon>Streptophyta</taxon>
        <taxon>Embryophyta</taxon>
        <taxon>Tracheophyta</taxon>
        <taxon>Spermatophyta</taxon>
        <taxon>Magnoliopsida</taxon>
        <taxon>eudicotyledons</taxon>
        <taxon>Gunneridae</taxon>
        <taxon>Pentapetalae</taxon>
        <taxon>asterids</taxon>
        <taxon>campanulids</taxon>
        <taxon>Asterales</taxon>
        <taxon>Asteraceae</taxon>
        <taxon>Cichorioideae</taxon>
        <taxon>Cichorieae</taxon>
        <taxon>Cichoriinae</taxon>
        <taxon>Cichorium</taxon>
    </lineage>
</organism>
<reference evidence="2" key="1">
    <citation type="journal article" date="2022" name="Mol. Ecol. Resour.">
        <title>The genomes of chicory, endive, great burdock and yacon provide insights into Asteraceae palaeo-polyploidization history and plant inulin production.</title>
        <authorList>
            <person name="Fan W."/>
            <person name="Wang S."/>
            <person name="Wang H."/>
            <person name="Wang A."/>
            <person name="Jiang F."/>
            <person name="Liu H."/>
            <person name="Zhao H."/>
            <person name="Xu D."/>
            <person name="Zhang Y."/>
        </authorList>
    </citation>
    <scope>NUCLEOTIDE SEQUENCE [LARGE SCALE GENOMIC DNA]</scope>
    <source>
        <strain evidence="2">cv. Punajuju</strain>
    </source>
</reference>
<comment type="caution">
    <text evidence="1">The sequence shown here is derived from an EMBL/GenBank/DDBJ whole genome shotgun (WGS) entry which is preliminary data.</text>
</comment>
<sequence length="78" mass="8552">MVVTVVVGVAFVESGGVMVAVEAIVAEREIEDGFQEFRRPCSIWRRKTLKWVTPFSRNVKAQSTGIGKGVATVGHSWC</sequence>
<evidence type="ECO:0000313" key="2">
    <source>
        <dbReference type="Proteomes" id="UP001055811"/>
    </source>
</evidence>
<dbReference type="EMBL" id="CM042015">
    <property type="protein sequence ID" value="KAI3708775.1"/>
    <property type="molecule type" value="Genomic_DNA"/>
</dbReference>
<reference evidence="1 2" key="2">
    <citation type="journal article" date="2022" name="Mol. Ecol. Resour.">
        <title>The genomes of chicory, endive, great burdock and yacon provide insights into Asteraceae paleo-polyploidization history and plant inulin production.</title>
        <authorList>
            <person name="Fan W."/>
            <person name="Wang S."/>
            <person name="Wang H."/>
            <person name="Wang A."/>
            <person name="Jiang F."/>
            <person name="Liu H."/>
            <person name="Zhao H."/>
            <person name="Xu D."/>
            <person name="Zhang Y."/>
        </authorList>
    </citation>
    <scope>NUCLEOTIDE SEQUENCE [LARGE SCALE GENOMIC DNA]</scope>
    <source>
        <strain evidence="2">cv. Punajuju</strain>
        <tissue evidence="1">Leaves</tissue>
    </source>
</reference>
<dbReference type="Proteomes" id="UP001055811">
    <property type="component" value="Linkage Group LG07"/>
</dbReference>
<keyword evidence="2" id="KW-1185">Reference proteome</keyword>